<evidence type="ECO:0000313" key="1">
    <source>
        <dbReference type="EMBL" id="MBX73166.1"/>
    </source>
</evidence>
<protein>
    <submittedName>
        <fullName evidence="1">Uncharacterized protein</fullName>
    </submittedName>
</protein>
<organism evidence="1">
    <name type="scientific">Rhizophora mucronata</name>
    <name type="common">Asiatic mangrove</name>
    <dbReference type="NCBI Taxonomy" id="61149"/>
    <lineage>
        <taxon>Eukaryota</taxon>
        <taxon>Viridiplantae</taxon>
        <taxon>Streptophyta</taxon>
        <taxon>Embryophyta</taxon>
        <taxon>Tracheophyta</taxon>
        <taxon>Spermatophyta</taxon>
        <taxon>Magnoliopsida</taxon>
        <taxon>eudicotyledons</taxon>
        <taxon>Gunneridae</taxon>
        <taxon>Pentapetalae</taxon>
        <taxon>rosids</taxon>
        <taxon>fabids</taxon>
        <taxon>Malpighiales</taxon>
        <taxon>Rhizophoraceae</taxon>
        <taxon>Rhizophora</taxon>
    </lineage>
</organism>
<accession>A0A2P2R1M5</accession>
<dbReference type="AlphaFoldDB" id="A0A2P2R1M5"/>
<sequence>MHKIRSHIIHFSELPNCISISKSIRYNMVLT</sequence>
<reference evidence="1" key="1">
    <citation type="submission" date="2018-02" db="EMBL/GenBank/DDBJ databases">
        <title>Rhizophora mucronata_Transcriptome.</title>
        <authorList>
            <person name="Meera S.P."/>
            <person name="Sreeshan A."/>
            <person name="Augustine A."/>
        </authorList>
    </citation>
    <scope>NUCLEOTIDE SEQUENCE</scope>
    <source>
        <tissue evidence="1">Leaf</tissue>
    </source>
</reference>
<name>A0A2P2R1M5_RHIMU</name>
<dbReference type="EMBL" id="GGEC01092682">
    <property type="protein sequence ID" value="MBX73166.1"/>
    <property type="molecule type" value="Transcribed_RNA"/>
</dbReference>
<proteinExistence type="predicted"/>